<feature type="compositionally biased region" description="Polar residues" evidence="1">
    <location>
        <begin position="266"/>
        <end position="276"/>
    </location>
</feature>
<dbReference type="AlphaFoldDB" id="A0A816RIC4"/>
<organism evidence="2">
    <name type="scientific">Brassica napus</name>
    <name type="common">Rape</name>
    <dbReference type="NCBI Taxonomy" id="3708"/>
    <lineage>
        <taxon>Eukaryota</taxon>
        <taxon>Viridiplantae</taxon>
        <taxon>Streptophyta</taxon>
        <taxon>Embryophyta</taxon>
        <taxon>Tracheophyta</taxon>
        <taxon>Spermatophyta</taxon>
        <taxon>Magnoliopsida</taxon>
        <taxon>eudicotyledons</taxon>
        <taxon>Gunneridae</taxon>
        <taxon>Pentapetalae</taxon>
        <taxon>rosids</taxon>
        <taxon>malvids</taxon>
        <taxon>Brassicales</taxon>
        <taxon>Brassicaceae</taxon>
        <taxon>Brassiceae</taxon>
        <taxon>Brassica</taxon>
    </lineage>
</organism>
<feature type="region of interest" description="Disordered" evidence="1">
    <location>
        <begin position="205"/>
        <end position="237"/>
    </location>
</feature>
<evidence type="ECO:0000256" key="1">
    <source>
        <dbReference type="SAM" id="MobiDB-lite"/>
    </source>
</evidence>
<feature type="compositionally biased region" description="Basic and acidic residues" evidence="1">
    <location>
        <begin position="39"/>
        <end position="49"/>
    </location>
</feature>
<feature type="compositionally biased region" description="Polar residues" evidence="1">
    <location>
        <begin position="50"/>
        <end position="76"/>
    </location>
</feature>
<reference evidence="2" key="1">
    <citation type="submission" date="2021-01" db="EMBL/GenBank/DDBJ databases">
        <authorList>
            <consortium name="Genoscope - CEA"/>
            <person name="William W."/>
        </authorList>
    </citation>
    <scope>NUCLEOTIDE SEQUENCE</scope>
</reference>
<accession>A0A816RIC4</accession>
<protein>
    <submittedName>
        <fullName evidence="2">(rape) hypothetical protein</fullName>
    </submittedName>
</protein>
<feature type="region of interest" description="Disordered" evidence="1">
    <location>
        <begin position="250"/>
        <end position="359"/>
    </location>
</feature>
<dbReference type="EMBL" id="HG994365">
    <property type="protein sequence ID" value="CAF2073861.1"/>
    <property type="molecule type" value="Genomic_DNA"/>
</dbReference>
<feature type="region of interest" description="Disordered" evidence="1">
    <location>
        <begin position="26"/>
        <end position="104"/>
    </location>
</feature>
<sequence length="359" mass="39610">MASCLPEFNAFLKPTVPVWFSLHFGPDTNAGEDANEVSKGVRKEQRETNRSPNHRTQSNPTYSTPTNSQHGTTQPEDTLRPPTPSTPGALNLHQVGQLPPRPPLERNLYVSDFPPPPNRLPTMEEVMEELREVTFQYTNCPDPTESAARRQRVLDSESRGLMEETAARIVDNAKATAMIPSPAQQLISFQPEDGYAQTAGREITFGQTGDVGPSLPIIPVEGSTRPGRPPKNKKNMKAQRKLLGANLRKHNQALSQRSPSIRSSSNDQRPTASGHTPRSRGAHANHTTRTQGRRTPHQEQRPSRRKLNTGNPATSSRAERSPAHTQQSEQNQRGIQVAGQAPTSPSHQVDFHHLAPDLP</sequence>
<gene>
    <name evidence="2" type="ORF">DARMORV10_C01P30110.1</name>
</gene>
<name>A0A816RIC4_BRANA</name>
<dbReference type="Proteomes" id="UP001295469">
    <property type="component" value="Chromosome C01"/>
</dbReference>
<feature type="compositionally biased region" description="Low complexity" evidence="1">
    <location>
        <begin position="255"/>
        <end position="265"/>
    </location>
</feature>
<feature type="compositionally biased region" description="Basic and acidic residues" evidence="1">
    <location>
        <begin position="349"/>
        <end position="359"/>
    </location>
</feature>
<proteinExistence type="predicted"/>
<feature type="compositionally biased region" description="Basic residues" evidence="1">
    <location>
        <begin position="228"/>
        <end position="237"/>
    </location>
</feature>
<feature type="compositionally biased region" description="Polar residues" evidence="1">
    <location>
        <begin position="323"/>
        <end position="334"/>
    </location>
</feature>
<evidence type="ECO:0000313" key="2">
    <source>
        <dbReference type="EMBL" id="CAF2073861.1"/>
    </source>
</evidence>